<comment type="caution">
    <text evidence="1">The sequence shown here is derived from an EMBL/GenBank/DDBJ whole genome shotgun (WGS) entry which is preliminary data.</text>
</comment>
<reference evidence="1 2" key="1">
    <citation type="submission" date="2019-01" db="EMBL/GenBank/DDBJ databases">
        <title>Sequencing of cultivated peanut Arachis hypogaea provides insights into genome evolution and oil improvement.</title>
        <authorList>
            <person name="Chen X."/>
        </authorList>
    </citation>
    <scope>NUCLEOTIDE SEQUENCE [LARGE SCALE GENOMIC DNA]</scope>
    <source>
        <strain evidence="2">cv. Fuhuasheng</strain>
        <tissue evidence="1">Leaves</tissue>
    </source>
</reference>
<dbReference type="AlphaFoldDB" id="A0A444Z1P8"/>
<keyword evidence="2" id="KW-1185">Reference proteome</keyword>
<dbReference type="Proteomes" id="UP000289738">
    <property type="component" value="Chromosome B05"/>
</dbReference>
<evidence type="ECO:0000313" key="1">
    <source>
        <dbReference type="EMBL" id="RYR08111.1"/>
    </source>
</evidence>
<proteinExistence type="predicted"/>
<organism evidence="1 2">
    <name type="scientific">Arachis hypogaea</name>
    <name type="common">Peanut</name>
    <dbReference type="NCBI Taxonomy" id="3818"/>
    <lineage>
        <taxon>Eukaryota</taxon>
        <taxon>Viridiplantae</taxon>
        <taxon>Streptophyta</taxon>
        <taxon>Embryophyta</taxon>
        <taxon>Tracheophyta</taxon>
        <taxon>Spermatophyta</taxon>
        <taxon>Magnoliopsida</taxon>
        <taxon>eudicotyledons</taxon>
        <taxon>Gunneridae</taxon>
        <taxon>Pentapetalae</taxon>
        <taxon>rosids</taxon>
        <taxon>fabids</taxon>
        <taxon>Fabales</taxon>
        <taxon>Fabaceae</taxon>
        <taxon>Papilionoideae</taxon>
        <taxon>50 kb inversion clade</taxon>
        <taxon>dalbergioids sensu lato</taxon>
        <taxon>Dalbergieae</taxon>
        <taxon>Pterocarpus clade</taxon>
        <taxon>Arachis</taxon>
    </lineage>
</organism>
<protein>
    <submittedName>
        <fullName evidence="1">Uncharacterized protein</fullName>
    </submittedName>
</protein>
<dbReference type="EMBL" id="SDMP01000015">
    <property type="protein sequence ID" value="RYR08111.1"/>
    <property type="molecule type" value="Genomic_DNA"/>
</dbReference>
<gene>
    <name evidence="1" type="ORF">Ahy_B05g075660</name>
</gene>
<evidence type="ECO:0000313" key="2">
    <source>
        <dbReference type="Proteomes" id="UP000289738"/>
    </source>
</evidence>
<sequence>MAKAKLKLLNPNSLNQSPTIEATKKYATASPRRHRIPHRVAHRRAPFCVFAEVASSVVAVARLSCYPPQATAATVLSTAAPQPPPRLCNRRSRLLCVRLFAGVASSIARVPPRRPRLLCVNRDIGTVYLCLVRLAESTSLNLTQLALLHHIYLLCFEPCSSCLSLKEDTFSIELEFRLISPKDDWCESFIISWFTHGSLVNKAQSCKNAHLCQAGVAKMLSWKRNKKYQLREDTECSRSMLLLEECLAKEREDGGKWKIEWFGRRGEEGEASEG</sequence>
<name>A0A444Z1P8_ARAHY</name>
<accession>A0A444Z1P8</accession>